<keyword evidence="3 5" id="KW-1133">Transmembrane helix</keyword>
<feature type="domain" description="TM2" evidence="6">
    <location>
        <begin position="139"/>
        <end position="188"/>
    </location>
</feature>
<evidence type="ECO:0000256" key="2">
    <source>
        <dbReference type="ARBA" id="ARBA00022692"/>
    </source>
</evidence>
<keyword evidence="9" id="KW-1185">Reference proteome</keyword>
<comment type="subcellular location">
    <subcellularLocation>
        <location evidence="1">Membrane</location>
        <topology evidence="1">Multi-pass membrane protein</topology>
    </subcellularLocation>
</comment>
<evidence type="ECO:0000256" key="4">
    <source>
        <dbReference type="ARBA" id="ARBA00023136"/>
    </source>
</evidence>
<feature type="domain" description="TM2" evidence="6">
    <location>
        <begin position="53"/>
        <end position="106"/>
    </location>
</feature>
<name>A0ABY2TSU3_9SPIR</name>
<feature type="transmembrane region" description="Helical" evidence="5">
    <location>
        <begin position="141"/>
        <end position="158"/>
    </location>
</feature>
<protein>
    <submittedName>
        <fullName evidence="8">TM2 domain-containing protein</fullName>
    </submittedName>
</protein>
<dbReference type="Pfam" id="PF05154">
    <property type="entry name" value="TM2"/>
    <property type="match status" value="2"/>
</dbReference>
<evidence type="ECO:0000256" key="5">
    <source>
        <dbReference type="SAM" id="Phobius"/>
    </source>
</evidence>
<feature type="transmembrane region" description="Helical" evidence="5">
    <location>
        <begin position="165"/>
        <end position="184"/>
    </location>
</feature>
<organism evidence="8 9">
    <name type="scientific">Brachyspira catarrhinii</name>
    <dbReference type="NCBI Taxonomy" id="2528966"/>
    <lineage>
        <taxon>Bacteria</taxon>
        <taxon>Pseudomonadati</taxon>
        <taxon>Spirochaetota</taxon>
        <taxon>Spirochaetia</taxon>
        <taxon>Brachyspirales</taxon>
        <taxon>Brachyspiraceae</taxon>
        <taxon>Brachyspira</taxon>
    </lineage>
</organism>
<evidence type="ECO:0000256" key="1">
    <source>
        <dbReference type="ARBA" id="ARBA00004141"/>
    </source>
</evidence>
<reference evidence="8 9" key="1">
    <citation type="journal article" date="2019" name="Anaerobe">
        <title>Brachyspira catarrhinii sp. nov., an anaerobic intestinal spirochaete isolated from vervet monkeys may have been misidentified as Brachyspira aalborgi in previous studies.</title>
        <authorList>
            <person name="Phillips N.D."/>
            <person name="La T."/>
            <person name="Hampson D.J."/>
        </authorList>
    </citation>
    <scope>NUCLEOTIDE SEQUENCE [LARGE SCALE GENOMIC DNA]</scope>
    <source>
        <strain evidence="8 9">Z12</strain>
    </source>
</reference>
<gene>
    <name evidence="8" type="ORF">EZH24_03155</name>
</gene>
<evidence type="ECO:0000313" key="9">
    <source>
        <dbReference type="Proteomes" id="UP000310168"/>
    </source>
</evidence>
<dbReference type="InterPro" id="IPR026870">
    <property type="entry name" value="Zinc_ribbon_dom"/>
</dbReference>
<evidence type="ECO:0000259" key="6">
    <source>
        <dbReference type="Pfam" id="PF05154"/>
    </source>
</evidence>
<dbReference type="Proteomes" id="UP000310168">
    <property type="component" value="Unassembled WGS sequence"/>
</dbReference>
<evidence type="ECO:0000256" key="3">
    <source>
        <dbReference type="ARBA" id="ARBA00022989"/>
    </source>
</evidence>
<dbReference type="Pfam" id="PF13240">
    <property type="entry name" value="Zn_Ribbon_1"/>
    <property type="match status" value="1"/>
</dbReference>
<comment type="caution">
    <text evidence="8">The sequence shown here is derived from an EMBL/GenBank/DDBJ whole genome shotgun (WGS) entry which is preliminary data.</text>
</comment>
<feature type="domain" description="Zinc-ribbon" evidence="7">
    <location>
        <begin position="14"/>
        <end position="35"/>
    </location>
</feature>
<evidence type="ECO:0000259" key="7">
    <source>
        <dbReference type="Pfam" id="PF13240"/>
    </source>
</evidence>
<keyword evidence="2 5" id="KW-0812">Transmembrane</keyword>
<accession>A0ABY2TSU3</accession>
<proteinExistence type="predicted"/>
<feature type="transmembrane region" description="Helical" evidence="5">
    <location>
        <begin position="82"/>
        <end position="103"/>
    </location>
</feature>
<sequence>MPMAKEKKMSEEKFCKNCGKQINEDFKICPYCGEKVQDEITENGINNYEVSTKSGIVCLLLFIPSGLFGVHKFYVRRTLGGIVMLILTITIIGAIISFILWIIDFIQLLRGNFKDAEGKYIKIENYDTENRANNYEVSPKSGIVCLLLFLKLGIFGVHRFYAGKIGSGIIMLLLFVPFIIIFYFHDIWSHMVSGLYYYNEADTIFGVMVICFITLTVWWTIDLISILRSKFKDSKGRYIKIK</sequence>
<feature type="transmembrane region" description="Helical" evidence="5">
    <location>
        <begin position="204"/>
        <end position="227"/>
    </location>
</feature>
<dbReference type="InterPro" id="IPR007829">
    <property type="entry name" value="TM2"/>
</dbReference>
<evidence type="ECO:0000313" key="8">
    <source>
        <dbReference type="EMBL" id="TKZ35836.1"/>
    </source>
</evidence>
<dbReference type="PANTHER" id="PTHR21016">
    <property type="entry name" value="BETA-AMYLOID BINDING PROTEIN-RELATED"/>
    <property type="match status" value="1"/>
</dbReference>
<dbReference type="PANTHER" id="PTHR21016:SF25">
    <property type="entry name" value="TM2 DOMAIN-CONTAINING PROTEIN DDB_G0277895-RELATED"/>
    <property type="match status" value="1"/>
</dbReference>
<dbReference type="InterPro" id="IPR050932">
    <property type="entry name" value="TM2D1-3-like"/>
</dbReference>
<keyword evidence="4 5" id="KW-0472">Membrane</keyword>
<dbReference type="EMBL" id="SJDU01000048">
    <property type="protein sequence ID" value="TKZ35836.1"/>
    <property type="molecule type" value="Genomic_DNA"/>
</dbReference>